<dbReference type="InterPro" id="IPR011989">
    <property type="entry name" value="ARM-like"/>
</dbReference>
<dbReference type="PANTHER" id="PTHR33115">
    <property type="entry name" value="ARM REPEAT SUPERFAMILY PROTEIN"/>
    <property type="match status" value="1"/>
</dbReference>
<keyword evidence="2" id="KW-0812">Transmembrane</keyword>
<dbReference type="Proteomes" id="UP000008810">
    <property type="component" value="Chromosome 1"/>
</dbReference>
<reference evidence="4" key="3">
    <citation type="submission" date="2018-08" db="UniProtKB">
        <authorList>
            <consortium name="EnsemblPlants"/>
        </authorList>
    </citation>
    <scope>IDENTIFICATION</scope>
    <source>
        <strain evidence="4">cv. Bd21</strain>
    </source>
</reference>
<feature type="transmembrane region" description="Helical" evidence="2">
    <location>
        <begin position="230"/>
        <end position="252"/>
    </location>
</feature>
<feature type="transmembrane region" description="Helical" evidence="2">
    <location>
        <begin position="298"/>
        <end position="329"/>
    </location>
</feature>
<feature type="region of interest" description="Disordered" evidence="1">
    <location>
        <begin position="520"/>
        <end position="555"/>
    </location>
</feature>
<dbReference type="OrthoDB" id="618849at2759"/>
<evidence type="ECO:0000313" key="4">
    <source>
        <dbReference type="EnsemblPlants" id="KQK14908"/>
    </source>
</evidence>
<organism evidence="3">
    <name type="scientific">Brachypodium distachyon</name>
    <name type="common">Purple false brome</name>
    <name type="synonym">Trachynia distachya</name>
    <dbReference type="NCBI Taxonomy" id="15368"/>
    <lineage>
        <taxon>Eukaryota</taxon>
        <taxon>Viridiplantae</taxon>
        <taxon>Streptophyta</taxon>
        <taxon>Embryophyta</taxon>
        <taxon>Tracheophyta</taxon>
        <taxon>Spermatophyta</taxon>
        <taxon>Magnoliopsida</taxon>
        <taxon>Liliopsida</taxon>
        <taxon>Poales</taxon>
        <taxon>Poaceae</taxon>
        <taxon>BOP clade</taxon>
        <taxon>Pooideae</taxon>
        <taxon>Stipodae</taxon>
        <taxon>Brachypodieae</taxon>
        <taxon>Brachypodium</taxon>
    </lineage>
</organism>
<name>A0A0Q3JS89_BRADI</name>
<dbReference type="KEGG" id="bdi:100834662"/>
<feature type="transmembrane region" description="Helical" evidence="2">
    <location>
        <begin position="100"/>
        <end position="116"/>
    </location>
</feature>
<evidence type="ECO:0000256" key="1">
    <source>
        <dbReference type="SAM" id="MobiDB-lite"/>
    </source>
</evidence>
<dbReference type="ExpressionAtlas" id="A0A0Q3JS89">
    <property type="expression patterns" value="baseline"/>
</dbReference>
<reference evidence="3 4" key="1">
    <citation type="journal article" date="2010" name="Nature">
        <title>Genome sequencing and analysis of the model grass Brachypodium distachyon.</title>
        <authorList>
            <consortium name="International Brachypodium Initiative"/>
        </authorList>
    </citation>
    <scope>NUCLEOTIDE SEQUENCE [LARGE SCALE GENOMIC DNA]</scope>
    <source>
        <strain evidence="3 4">Bd21</strain>
    </source>
</reference>
<feature type="transmembrane region" description="Helical" evidence="2">
    <location>
        <begin position="193"/>
        <end position="210"/>
    </location>
</feature>
<feature type="transmembrane region" description="Helical" evidence="2">
    <location>
        <begin position="62"/>
        <end position="80"/>
    </location>
</feature>
<dbReference type="EnsemblPlants" id="KQK14908">
    <property type="protein sequence ID" value="KQK14908"/>
    <property type="gene ID" value="BRADI_1g19450v3"/>
</dbReference>
<dbReference type="GeneID" id="100834662"/>
<feature type="transmembrane region" description="Helical" evidence="2">
    <location>
        <begin position="161"/>
        <end position="181"/>
    </location>
</feature>
<dbReference type="RefSeq" id="XP_003559876.1">
    <property type="nucleotide sequence ID" value="XM_003559828.4"/>
</dbReference>
<dbReference type="EMBL" id="CM000880">
    <property type="protein sequence ID" value="KQK14908.1"/>
    <property type="molecule type" value="Genomic_DNA"/>
</dbReference>
<keyword evidence="5" id="KW-1185">Reference proteome</keyword>
<accession>A0A0Q3JS89</accession>
<sequence length="987" mass="110751">MAPNVVDGAAGAVGGEHRVRMPAVIPHGGGGAAAAGKAAAAATPAEKGLNRFVRFVVLMERVGNALGTLAFTWATVVLLGGYASDLGKDDPKDDGSHFDFWYATAIVFLEATRMFTRNNRLDYQLFFNTRGAFRPVGWNALIAILCFFDVFVILLKRDYMSNVGLLLMAIILAIGRFLSGLKLHICNPLRRATSLWSPLVAILLMAPPLPDSVSQYIYDDPYDHPVDTSTRWIVFTTLLVPVLLVTISRLRFARIIKLVDSTLGNKKVFWRRVIVNLCMIVALGMQVFMLRLDMDLSVIMIVQACALAVVSFGNFQIPAAVVRIVLSLLRLGPIGDNTKYDHNLVASLKIFYGMVLGQGMLYVLACALEFFSFIPRRYLVRCGGFRGQQGVESVNLYYAYAFEKCMQEGVLAPKKISFSTFAMDSVNSDSSKNQFYGIWMMHGFLQSEPTKTWLLSELTSSSKTMTRIIRMLDWKSQKDTTIRLYAAKVTTELAKDLCVATFPGTVQHVSAVFDVDSRRKRGNPLLDADDEQEEKQDHFLSTEDSQEEEHDELRDVAHDQEQIRDQHQGTDNQKGTQAISTQPVVINEENSCMLRCWRRISDFWSIPKEQPLTDHDFLPALAMSIIGNLAGCGQDNCVEIVKAADLIPKIIGFTSYKSDTTSDVVRQKVLLKSSLKVLQRLTRIDGEIGITLRYEISKHRFLLRNLTEILQDSMNSQEFRKLVAGIIRNIAVDGSIRQEIGRTQLTINMLMQAFLNTEGTKSTDADHLLEKVAGQALAMLTTESVQNCLVMLKEPEFIKKLKIMIHDDKLIYVAATLLCNLCQHARTELTESDLKELPHALRKVLERIKDIEGAELEILIGLSSQICKIIPEDFTRELHDIQIKRRFVNRLVDALNANTKTRAQPHCPGIRRVILEQVINMVECNYCYAAYADCFNEFKLAETLSTVEQTLSEAENYRFFLGDTGLMEYSTPISALVARAKELTAHD</sequence>
<dbReference type="InterPro" id="IPR016024">
    <property type="entry name" value="ARM-type_fold"/>
</dbReference>
<dbReference type="SUPFAM" id="SSF48371">
    <property type="entry name" value="ARM repeat"/>
    <property type="match status" value="1"/>
</dbReference>
<keyword evidence="2" id="KW-1133">Transmembrane helix</keyword>
<keyword evidence="2" id="KW-0472">Membrane</keyword>
<evidence type="ECO:0000256" key="2">
    <source>
        <dbReference type="SAM" id="Phobius"/>
    </source>
</evidence>
<dbReference type="PANTHER" id="PTHR33115:SF11">
    <property type="entry name" value="OS07G0654700 PROTEIN"/>
    <property type="match status" value="1"/>
</dbReference>
<feature type="transmembrane region" description="Helical" evidence="2">
    <location>
        <begin position="136"/>
        <end position="155"/>
    </location>
</feature>
<proteinExistence type="predicted"/>
<dbReference type="Gene3D" id="1.25.10.10">
    <property type="entry name" value="Leucine-rich Repeat Variant"/>
    <property type="match status" value="1"/>
</dbReference>
<feature type="transmembrane region" description="Helical" evidence="2">
    <location>
        <begin position="273"/>
        <end position="292"/>
    </location>
</feature>
<protein>
    <recommendedName>
        <fullName evidence="6">BLE2 protein</fullName>
    </recommendedName>
</protein>
<evidence type="ECO:0008006" key="6">
    <source>
        <dbReference type="Google" id="ProtNLM"/>
    </source>
</evidence>
<dbReference type="Gramene" id="KQK14908">
    <property type="protein sequence ID" value="KQK14908"/>
    <property type="gene ID" value="BRADI_1g19450v3"/>
</dbReference>
<feature type="transmembrane region" description="Helical" evidence="2">
    <location>
        <begin position="350"/>
        <end position="374"/>
    </location>
</feature>
<evidence type="ECO:0000313" key="3">
    <source>
        <dbReference type="EMBL" id="KQK14908.1"/>
    </source>
</evidence>
<gene>
    <name evidence="4" type="primary">LOC100834662</name>
    <name evidence="3" type="ORF">BRADI_1g19450v3</name>
</gene>
<dbReference type="AlphaFoldDB" id="A0A0Q3JS89"/>
<dbReference type="FunCoup" id="A0A0Q3JS89">
    <property type="interactions" value="739"/>
</dbReference>
<reference evidence="3" key="2">
    <citation type="submission" date="2017-06" db="EMBL/GenBank/DDBJ databases">
        <title>WGS assembly of Brachypodium distachyon.</title>
        <authorList>
            <consortium name="The International Brachypodium Initiative"/>
            <person name="Lucas S."/>
            <person name="Harmon-Smith M."/>
            <person name="Lail K."/>
            <person name="Tice H."/>
            <person name="Grimwood J."/>
            <person name="Bruce D."/>
            <person name="Barry K."/>
            <person name="Shu S."/>
            <person name="Lindquist E."/>
            <person name="Wang M."/>
            <person name="Pitluck S."/>
            <person name="Vogel J.P."/>
            <person name="Garvin D.F."/>
            <person name="Mockler T.C."/>
            <person name="Schmutz J."/>
            <person name="Rokhsar D."/>
            <person name="Bevan M.W."/>
        </authorList>
    </citation>
    <scope>NUCLEOTIDE SEQUENCE</scope>
    <source>
        <strain evidence="3">Bd21</strain>
    </source>
</reference>
<evidence type="ECO:0000313" key="5">
    <source>
        <dbReference type="Proteomes" id="UP000008810"/>
    </source>
</evidence>